<feature type="compositionally biased region" description="Low complexity" evidence="2">
    <location>
        <begin position="1014"/>
        <end position="1034"/>
    </location>
</feature>
<proteinExistence type="predicted"/>
<keyword evidence="1" id="KW-0175">Coiled coil</keyword>
<feature type="compositionally biased region" description="Polar residues" evidence="2">
    <location>
        <begin position="709"/>
        <end position="720"/>
    </location>
</feature>
<feature type="compositionally biased region" description="Basic and acidic residues" evidence="2">
    <location>
        <begin position="527"/>
        <end position="538"/>
    </location>
</feature>
<dbReference type="Pfam" id="PF13805">
    <property type="entry name" value="Pil1"/>
    <property type="match status" value="1"/>
</dbReference>
<feature type="compositionally biased region" description="Low complexity" evidence="2">
    <location>
        <begin position="983"/>
        <end position="1002"/>
    </location>
</feature>
<dbReference type="GO" id="GO:0006897">
    <property type="term" value="P:endocytosis"/>
    <property type="evidence" value="ECO:0007669"/>
    <property type="project" value="TreeGrafter"/>
</dbReference>
<name>A0A4Y7TA77_COPMI</name>
<accession>A0A4Y7TA77</accession>
<comment type="caution">
    <text evidence="3">The sequence shown here is derived from an EMBL/GenBank/DDBJ whole genome shotgun (WGS) entry which is preliminary data.</text>
</comment>
<organism evidence="3 4">
    <name type="scientific">Coprinellus micaceus</name>
    <name type="common">Glistening ink-cap mushroom</name>
    <name type="synonym">Coprinus micaceus</name>
    <dbReference type="NCBI Taxonomy" id="71717"/>
    <lineage>
        <taxon>Eukaryota</taxon>
        <taxon>Fungi</taxon>
        <taxon>Dikarya</taxon>
        <taxon>Basidiomycota</taxon>
        <taxon>Agaricomycotina</taxon>
        <taxon>Agaricomycetes</taxon>
        <taxon>Agaricomycetidae</taxon>
        <taxon>Agaricales</taxon>
        <taxon>Agaricineae</taxon>
        <taxon>Psathyrellaceae</taxon>
        <taxon>Coprinellus</taxon>
    </lineage>
</organism>
<feature type="compositionally biased region" description="Polar residues" evidence="2">
    <location>
        <begin position="549"/>
        <end position="564"/>
    </location>
</feature>
<reference evidence="3 4" key="1">
    <citation type="journal article" date="2019" name="Nat. Ecol. Evol.">
        <title>Megaphylogeny resolves global patterns of mushroom evolution.</title>
        <authorList>
            <person name="Varga T."/>
            <person name="Krizsan K."/>
            <person name="Foldi C."/>
            <person name="Dima B."/>
            <person name="Sanchez-Garcia M."/>
            <person name="Sanchez-Ramirez S."/>
            <person name="Szollosi G.J."/>
            <person name="Szarkandi J.G."/>
            <person name="Papp V."/>
            <person name="Albert L."/>
            <person name="Andreopoulos W."/>
            <person name="Angelini C."/>
            <person name="Antonin V."/>
            <person name="Barry K.W."/>
            <person name="Bougher N.L."/>
            <person name="Buchanan P."/>
            <person name="Buyck B."/>
            <person name="Bense V."/>
            <person name="Catcheside P."/>
            <person name="Chovatia M."/>
            <person name="Cooper J."/>
            <person name="Damon W."/>
            <person name="Desjardin D."/>
            <person name="Finy P."/>
            <person name="Geml J."/>
            <person name="Haridas S."/>
            <person name="Hughes K."/>
            <person name="Justo A."/>
            <person name="Karasinski D."/>
            <person name="Kautmanova I."/>
            <person name="Kiss B."/>
            <person name="Kocsube S."/>
            <person name="Kotiranta H."/>
            <person name="LaButti K.M."/>
            <person name="Lechner B.E."/>
            <person name="Liimatainen K."/>
            <person name="Lipzen A."/>
            <person name="Lukacs Z."/>
            <person name="Mihaltcheva S."/>
            <person name="Morgado L.N."/>
            <person name="Niskanen T."/>
            <person name="Noordeloos M.E."/>
            <person name="Ohm R.A."/>
            <person name="Ortiz-Santana B."/>
            <person name="Ovrebo C."/>
            <person name="Racz N."/>
            <person name="Riley R."/>
            <person name="Savchenko A."/>
            <person name="Shiryaev A."/>
            <person name="Soop K."/>
            <person name="Spirin V."/>
            <person name="Szebenyi C."/>
            <person name="Tomsovsky M."/>
            <person name="Tulloss R.E."/>
            <person name="Uehling J."/>
            <person name="Grigoriev I.V."/>
            <person name="Vagvolgyi C."/>
            <person name="Papp T."/>
            <person name="Martin F.M."/>
            <person name="Miettinen O."/>
            <person name="Hibbett D.S."/>
            <person name="Nagy L.G."/>
        </authorList>
    </citation>
    <scope>NUCLEOTIDE SEQUENCE [LARGE SCALE GENOMIC DNA]</scope>
    <source>
        <strain evidence="3 4">FP101781</strain>
    </source>
</reference>
<evidence type="ECO:0000313" key="3">
    <source>
        <dbReference type="EMBL" id="TEB30844.1"/>
    </source>
</evidence>
<dbReference type="EMBL" id="QPFP01000021">
    <property type="protein sequence ID" value="TEB30844.1"/>
    <property type="molecule type" value="Genomic_DNA"/>
</dbReference>
<keyword evidence="4" id="KW-1185">Reference proteome</keyword>
<feature type="region of interest" description="Disordered" evidence="2">
    <location>
        <begin position="452"/>
        <end position="1034"/>
    </location>
</feature>
<dbReference type="InterPro" id="IPR028245">
    <property type="entry name" value="PIL1/LSP1"/>
</dbReference>
<feature type="compositionally biased region" description="Polar residues" evidence="2">
    <location>
        <begin position="325"/>
        <end position="348"/>
    </location>
</feature>
<dbReference type="Gene3D" id="1.20.1270.60">
    <property type="entry name" value="Arfaptin homology (AH) domain/BAR domain"/>
    <property type="match status" value="1"/>
</dbReference>
<feature type="coiled-coil region" evidence="1">
    <location>
        <begin position="94"/>
        <end position="166"/>
    </location>
</feature>
<feature type="compositionally biased region" description="Low complexity" evidence="2">
    <location>
        <begin position="399"/>
        <end position="408"/>
    </location>
</feature>
<feature type="compositionally biased region" description="Low complexity" evidence="2">
    <location>
        <begin position="779"/>
        <end position="788"/>
    </location>
</feature>
<evidence type="ECO:0008006" key="5">
    <source>
        <dbReference type="Google" id="ProtNLM"/>
    </source>
</evidence>
<dbReference type="GO" id="GO:0036286">
    <property type="term" value="C:eisosome filament"/>
    <property type="evidence" value="ECO:0007669"/>
    <property type="project" value="TreeGrafter"/>
</dbReference>
<feature type="compositionally biased region" description="Polar residues" evidence="2">
    <location>
        <begin position="409"/>
        <end position="421"/>
    </location>
</feature>
<dbReference type="STRING" id="71717.A0A4Y7TA77"/>
<feature type="compositionally biased region" description="Polar residues" evidence="2">
    <location>
        <begin position="876"/>
        <end position="890"/>
    </location>
</feature>
<protein>
    <recommendedName>
        <fullName evidence="5">Eisosome component PIL1-domain-containing protein</fullName>
    </recommendedName>
</protein>
<feature type="region of interest" description="Disordered" evidence="2">
    <location>
        <begin position="379"/>
        <end position="425"/>
    </location>
</feature>
<feature type="compositionally biased region" description="Low complexity" evidence="2">
    <location>
        <begin position="848"/>
        <end position="861"/>
    </location>
</feature>
<feature type="compositionally biased region" description="Polar residues" evidence="2">
    <location>
        <begin position="755"/>
        <end position="773"/>
    </location>
</feature>
<dbReference type="GO" id="GO:0005886">
    <property type="term" value="C:plasma membrane"/>
    <property type="evidence" value="ECO:0007669"/>
    <property type="project" value="TreeGrafter"/>
</dbReference>
<dbReference type="PANTHER" id="PTHR31962">
    <property type="entry name" value="SPHINGOLIPID LONG CHAIN BASE-RESPONSIVE PROTEIN PIL1"/>
    <property type="match status" value="1"/>
</dbReference>
<dbReference type="Proteomes" id="UP000298030">
    <property type="component" value="Unassembled WGS sequence"/>
</dbReference>
<feature type="compositionally biased region" description="Gly residues" evidence="2">
    <location>
        <begin position="965"/>
        <end position="982"/>
    </location>
</feature>
<dbReference type="GO" id="GO:0070941">
    <property type="term" value="P:eisosome assembly"/>
    <property type="evidence" value="ECO:0007669"/>
    <property type="project" value="TreeGrafter"/>
</dbReference>
<dbReference type="GO" id="GO:0008289">
    <property type="term" value="F:lipid binding"/>
    <property type="evidence" value="ECO:0007669"/>
    <property type="project" value="TreeGrafter"/>
</dbReference>
<feature type="region of interest" description="Disordered" evidence="2">
    <location>
        <begin position="322"/>
        <end position="351"/>
    </location>
</feature>
<dbReference type="AlphaFoldDB" id="A0A4Y7TA77"/>
<evidence type="ECO:0000256" key="2">
    <source>
        <dbReference type="SAM" id="MobiDB-lite"/>
    </source>
</evidence>
<evidence type="ECO:0000256" key="1">
    <source>
        <dbReference type="SAM" id="Coils"/>
    </source>
</evidence>
<feature type="compositionally biased region" description="Low complexity" evidence="2">
    <location>
        <begin position="623"/>
        <end position="671"/>
    </location>
</feature>
<dbReference type="InterPro" id="IPR027267">
    <property type="entry name" value="AH/BAR_dom_sf"/>
</dbReference>
<dbReference type="OrthoDB" id="5599269at2759"/>
<evidence type="ECO:0000313" key="4">
    <source>
        <dbReference type="Proteomes" id="UP000298030"/>
    </source>
</evidence>
<gene>
    <name evidence="3" type="ORF">FA13DRAFT_1733257</name>
</gene>
<sequence length="1034" mass="110472">MFKTVANRVAHNTTIPGLGGNKDLRPLQDLITSEKTLIIALQKLSTDYTKAAEALRTWGQAEGDDLGDILSASTALLVHFSSALTQYAGHGHVIREHLKAIRTREEALDELRRRRRTVARKAEDAEKKLHKMSPEHKNLDTQTELLHRLQDEIRTLDSDIMTEEASLGDFKRSSTRTWLGFKFGGLLECCEKGVIVGEYGRLLVSEIPEDLTQPGMPRNMYYGHSKINALVNEATQGVNEVTLTDSQPPLPLPPKEPGLDSPMTPAGFPNFPAHGQYPPSINTLPNTSRAPAVELSSPVDDFGAMRTKPNSARFATFPVKMRQESLPSTNPPTFLSPISTQNPPSLLTTRGDIGDSLSLSIAEALDGKKDVIGDDSGKVWRSELSEPPSSKPTSPPPAAAAAAPGDASTNPWATPPGQESTLPVHRRDVVSNISDDDNALLAYMTSADADAISISDDEHLPRPQPPKIQEPVDDGKKSSDSGNKAPPPFRPVSVKVEVEGADEEPHVVKPKKSIPRIPPPTFDPEEDERKNAEKEQKAMDAAAARALSQEITLSDFTPPKLSSPTEEKDSEDDERHGRDLIPPVPVEQPQGPRAESPLAPPSAPFAQRVVSPQPFTDQPLRTAAQAYAQSYQHSSASSSAQPTAAQSFAQSYQQSSSYPQQEPPQYGGPPSANLPPRLQAYQPPEPGVPPRFQGTRTGSSPIPPRFQAAQMQTGQNSSPLSYFDGPPPQDNTPRFSGEESRTSLESPYRTPGEFPSSTTSSPRLGGNTTLSIGTPSSPPNSTSNSTSPYLGARLQPGVVGSAGSSPLASPMPTGARTISASAFKRPQPLPSNSGDNYGGLPHPRRGLPAAPTSQPQPQQGAYGSTPVGGVFPGSVPTPQSQLPNPYQTSEPAGYPSQPPQQQQQQPHHPHAHHRISRDLPPPPPGAAAARPETEYDYGFDLSAYEQGSPLSSEFPGGAGQRVSGVGSGGVGARPGSYYGVGGPQQQQQQPMQGYGQQTPMGGHYPGYGPPPPVQAQQGYGQGSYARYAADGGLR</sequence>
<dbReference type="PANTHER" id="PTHR31962:SF6">
    <property type="entry name" value="EISOSOME COMPONENT PIL1-DOMAIN-CONTAINING PROTEIN"/>
    <property type="match status" value="1"/>
</dbReference>
<feature type="compositionally biased region" description="Pro residues" evidence="2">
    <location>
        <begin position="389"/>
        <end position="398"/>
    </location>
</feature>